<dbReference type="GO" id="GO:0009631">
    <property type="term" value="P:cold acclimation"/>
    <property type="evidence" value="ECO:0007669"/>
    <property type="project" value="TreeGrafter"/>
</dbReference>
<sequence>MADLRDEQGNPIHLTDEHGNPVQLTDEYGKPMHLTGVATTVESGGPAHGGVTEIQTGAEGGNQQQEVHRSSSSSSSSSEDDGQGGRRKKKGTEGENKGEINWWKGQRKGRTHTQCHNHHHSTWAAS</sequence>
<evidence type="ECO:0000256" key="1">
    <source>
        <dbReference type="ARBA" id="ARBA00008403"/>
    </source>
</evidence>
<dbReference type="GO" id="GO:0009414">
    <property type="term" value="P:response to water deprivation"/>
    <property type="evidence" value="ECO:0007669"/>
    <property type="project" value="TreeGrafter"/>
</dbReference>
<accession>A0A5B7BQP6</accession>
<dbReference type="PROSITE" id="PS00315">
    <property type="entry name" value="DEHYDRIN_1"/>
    <property type="match status" value="1"/>
</dbReference>
<feature type="region of interest" description="Disordered" evidence="2">
    <location>
        <begin position="1"/>
        <end position="126"/>
    </location>
</feature>
<evidence type="ECO:0000313" key="3">
    <source>
        <dbReference type="EMBL" id="MPA71159.1"/>
    </source>
</evidence>
<protein>
    <submittedName>
        <fullName evidence="3">Putative dehydrin LEA</fullName>
    </submittedName>
</protein>
<dbReference type="PANTHER" id="PTHR33346">
    <property type="entry name" value="DEHYDRIN XERO 2-RELATED"/>
    <property type="match status" value="1"/>
</dbReference>
<feature type="compositionally biased region" description="Basic residues" evidence="2">
    <location>
        <begin position="105"/>
        <end position="126"/>
    </location>
</feature>
<proteinExistence type="inferred from homology"/>
<dbReference type="InterPro" id="IPR030513">
    <property type="entry name" value="Dehydrin_CS"/>
</dbReference>
<name>A0A5B7BQP6_DAVIN</name>
<dbReference type="GO" id="GO:0005829">
    <property type="term" value="C:cytosol"/>
    <property type="evidence" value="ECO:0007669"/>
    <property type="project" value="TreeGrafter"/>
</dbReference>
<dbReference type="Pfam" id="PF00257">
    <property type="entry name" value="Dehydrin"/>
    <property type="match status" value="1"/>
</dbReference>
<dbReference type="GO" id="GO:0009737">
    <property type="term" value="P:response to abscisic acid"/>
    <property type="evidence" value="ECO:0007669"/>
    <property type="project" value="TreeGrafter"/>
</dbReference>
<dbReference type="InterPro" id="IPR000167">
    <property type="entry name" value="Dehydrin"/>
</dbReference>
<dbReference type="PANTHER" id="PTHR33346:SF5">
    <property type="entry name" value="DEHYDRIN LEA-RELATED"/>
    <property type="match status" value="1"/>
</dbReference>
<comment type="similarity">
    <text evidence="1">Belongs to the plant dehydrin family.</text>
</comment>
<organism evidence="3">
    <name type="scientific">Davidia involucrata</name>
    <name type="common">Dove tree</name>
    <dbReference type="NCBI Taxonomy" id="16924"/>
    <lineage>
        <taxon>Eukaryota</taxon>
        <taxon>Viridiplantae</taxon>
        <taxon>Streptophyta</taxon>
        <taxon>Embryophyta</taxon>
        <taxon>Tracheophyta</taxon>
        <taxon>Spermatophyta</taxon>
        <taxon>Magnoliopsida</taxon>
        <taxon>eudicotyledons</taxon>
        <taxon>Gunneridae</taxon>
        <taxon>Pentapetalae</taxon>
        <taxon>asterids</taxon>
        <taxon>Cornales</taxon>
        <taxon>Nyssaceae</taxon>
        <taxon>Davidia</taxon>
    </lineage>
</organism>
<feature type="compositionally biased region" description="Basic and acidic residues" evidence="2">
    <location>
        <begin position="1"/>
        <end position="19"/>
    </location>
</feature>
<evidence type="ECO:0000256" key="2">
    <source>
        <dbReference type="SAM" id="MobiDB-lite"/>
    </source>
</evidence>
<dbReference type="EMBL" id="GHES01040600">
    <property type="protein sequence ID" value="MPA71159.1"/>
    <property type="molecule type" value="Transcribed_RNA"/>
</dbReference>
<reference evidence="3" key="1">
    <citation type="submission" date="2019-08" db="EMBL/GenBank/DDBJ databases">
        <title>Reference gene set and small RNA set construction with multiple tissues from Davidia involucrata Baill.</title>
        <authorList>
            <person name="Yang H."/>
            <person name="Zhou C."/>
            <person name="Li G."/>
            <person name="Wang J."/>
            <person name="Gao P."/>
            <person name="Wang M."/>
            <person name="Wang R."/>
            <person name="Zhao Y."/>
        </authorList>
    </citation>
    <scope>NUCLEOTIDE SEQUENCE</scope>
    <source>
        <tissue evidence="3">Mixed with DoveR01_LX</tissue>
    </source>
</reference>
<dbReference type="AlphaFoldDB" id="A0A5B7BQP6"/>
<gene>
    <name evidence="3" type="ORF">Din_040600</name>
</gene>